<dbReference type="EMBL" id="CP034235">
    <property type="protein sequence ID" value="QGQ99392.1"/>
    <property type="molecule type" value="Genomic_DNA"/>
</dbReference>
<dbReference type="AlphaFoldDB" id="A0A6B8RUA6"/>
<evidence type="ECO:0000313" key="2">
    <source>
        <dbReference type="Proteomes" id="UP000426246"/>
    </source>
</evidence>
<sequence>MEKIYDLVNRGNGTFTRCSEKHLVDWVARGFEVEGFSYDESFKEALIKPGFLTNIKEAKRPHLSSNYVEYFSSLNPPKKKI</sequence>
<proteinExistence type="predicted"/>
<dbReference type="Proteomes" id="UP000426246">
    <property type="component" value="Chromosome"/>
</dbReference>
<dbReference type="KEGG" id="ppsc:EHS13_33290"/>
<gene>
    <name evidence="1" type="ORF">EHS13_33290</name>
</gene>
<dbReference type="RefSeq" id="WP_155704556.1">
    <property type="nucleotide sequence ID" value="NZ_CP034235.1"/>
</dbReference>
<reference evidence="2" key="1">
    <citation type="submission" date="2018-11" db="EMBL/GenBank/DDBJ databases">
        <title>Complete genome sequence of Paenibacillus sp. ML311-T8.</title>
        <authorList>
            <person name="Nam Y.-D."/>
            <person name="Kang J."/>
            <person name="Chung W.-H."/>
            <person name="Park Y.S."/>
        </authorList>
    </citation>
    <scope>NUCLEOTIDE SEQUENCE [LARGE SCALE GENOMIC DNA]</scope>
    <source>
        <strain evidence="2">ML311-T8</strain>
    </source>
</reference>
<accession>A0A6B8RUA6</accession>
<evidence type="ECO:0000313" key="1">
    <source>
        <dbReference type="EMBL" id="QGQ99392.1"/>
    </source>
</evidence>
<organism evidence="1 2">
    <name type="scientific">Paenibacillus psychroresistens</name>
    <dbReference type="NCBI Taxonomy" id="1778678"/>
    <lineage>
        <taxon>Bacteria</taxon>
        <taxon>Bacillati</taxon>
        <taxon>Bacillota</taxon>
        <taxon>Bacilli</taxon>
        <taxon>Bacillales</taxon>
        <taxon>Paenibacillaceae</taxon>
        <taxon>Paenibacillus</taxon>
    </lineage>
</organism>
<keyword evidence="2" id="KW-1185">Reference proteome</keyword>
<name>A0A6B8RUA6_9BACL</name>
<protein>
    <submittedName>
        <fullName evidence="1">Uncharacterized protein</fullName>
    </submittedName>
</protein>